<dbReference type="RefSeq" id="WP_056967139.1">
    <property type="nucleotide sequence ID" value="NZ_AYYQ01000036.1"/>
</dbReference>
<organism evidence="13 14">
    <name type="scientific">Apilactobacillus ozensis DSM 23829 = JCM 17196</name>
    <dbReference type="NCBI Taxonomy" id="1423781"/>
    <lineage>
        <taxon>Bacteria</taxon>
        <taxon>Bacillati</taxon>
        <taxon>Bacillota</taxon>
        <taxon>Bacilli</taxon>
        <taxon>Lactobacillales</taxon>
        <taxon>Lactobacillaceae</taxon>
        <taxon>Apilactobacillus</taxon>
    </lineage>
</organism>
<feature type="active site" description="Proton acceptor" evidence="10">
    <location>
        <position position="181"/>
    </location>
</feature>
<keyword evidence="5 11" id="KW-0479">Metal-binding</keyword>
<feature type="domain" description="Peptidase M20 dimerisation" evidence="12">
    <location>
        <begin position="215"/>
        <end position="311"/>
    </location>
</feature>
<keyword evidence="14" id="KW-1185">Reference proteome</keyword>
<comment type="cofactor">
    <cofactor evidence="11">
        <name>Zn(2+)</name>
        <dbReference type="ChEBI" id="CHEBI:29105"/>
    </cofactor>
    <text evidence="11">Binds 2 Zn(2+) ions per subunit.</text>
</comment>
<dbReference type="PROSITE" id="PS00759">
    <property type="entry name" value="ARGE_DAPE_CPG2_2"/>
    <property type="match status" value="1"/>
</dbReference>
<dbReference type="InterPro" id="IPR036264">
    <property type="entry name" value="Bact_exopeptidase_dim_dom"/>
</dbReference>
<dbReference type="EC" id="3.4.11.4" evidence="9"/>
<evidence type="ECO:0000256" key="5">
    <source>
        <dbReference type="ARBA" id="ARBA00022723"/>
    </source>
</evidence>
<dbReference type="GO" id="GO:0006508">
    <property type="term" value="P:proteolysis"/>
    <property type="evidence" value="ECO:0007669"/>
    <property type="project" value="UniProtKB-UniRule"/>
</dbReference>
<keyword evidence="6" id="KW-0378">Hydrolase</keyword>
<feature type="active site" evidence="10">
    <location>
        <position position="87"/>
    </location>
</feature>
<evidence type="ECO:0000313" key="13">
    <source>
        <dbReference type="EMBL" id="KRM67655.1"/>
    </source>
</evidence>
<keyword evidence="3" id="KW-0031">Aminopeptidase</keyword>
<dbReference type="AlphaFoldDB" id="A0A0R2AL86"/>
<dbReference type="PANTHER" id="PTHR42994:SF2">
    <property type="entry name" value="PEPTIDASE"/>
    <property type="match status" value="1"/>
</dbReference>
<comment type="catalytic activity">
    <reaction evidence="1">
        <text>Release of the N-terminal residue from a tripeptide.</text>
        <dbReference type="EC" id="3.4.11.4"/>
    </reaction>
</comment>
<dbReference type="PIRSF" id="PIRSF037215">
    <property type="entry name" value="Peptidase_M20B"/>
    <property type="match status" value="1"/>
</dbReference>
<evidence type="ECO:0000256" key="1">
    <source>
        <dbReference type="ARBA" id="ARBA00000870"/>
    </source>
</evidence>
<evidence type="ECO:0000313" key="14">
    <source>
        <dbReference type="Proteomes" id="UP000052012"/>
    </source>
</evidence>
<feature type="binding site" evidence="11">
    <location>
        <position position="85"/>
    </location>
    <ligand>
        <name>Zn(2+)</name>
        <dbReference type="ChEBI" id="CHEBI:29105"/>
        <label>1</label>
    </ligand>
</feature>
<dbReference type="Pfam" id="PF07687">
    <property type="entry name" value="M20_dimer"/>
    <property type="match status" value="1"/>
</dbReference>
<keyword evidence="4" id="KW-0645">Protease</keyword>
<dbReference type="NCBIfam" id="NF009920">
    <property type="entry name" value="PRK13381.1"/>
    <property type="match status" value="1"/>
</dbReference>
<comment type="caution">
    <text evidence="13">The sequence shown here is derived from an EMBL/GenBank/DDBJ whole genome shotgun (WGS) entry which is preliminary data.</text>
</comment>
<feature type="binding site" evidence="11">
    <location>
        <position position="204"/>
    </location>
    <ligand>
        <name>Zn(2+)</name>
        <dbReference type="ChEBI" id="CHEBI:29105"/>
        <label>1</label>
    </ligand>
</feature>
<evidence type="ECO:0000256" key="11">
    <source>
        <dbReference type="PIRSR" id="PIRSR037215-2"/>
    </source>
</evidence>
<keyword evidence="8" id="KW-0482">Metalloprotease</keyword>
<name>A0A0R2AL86_9LACO</name>
<evidence type="ECO:0000256" key="3">
    <source>
        <dbReference type="ARBA" id="ARBA00022438"/>
    </source>
</evidence>
<dbReference type="STRING" id="1423781.FD06_GL000807"/>
<dbReference type="InterPro" id="IPR002933">
    <property type="entry name" value="Peptidase_M20"/>
</dbReference>
<evidence type="ECO:0000256" key="4">
    <source>
        <dbReference type="ARBA" id="ARBA00022670"/>
    </source>
</evidence>
<dbReference type="EMBL" id="AYYQ01000036">
    <property type="protein sequence ID" value="KRM67655.1"/>
    <property type="molecule type" value="Genomic_DNA"/>
</dbReference>
<dbReference type="GO" id="GO:0006518">
    <property type="term" value="P:peptide metabolic process"/>
    <property type="evidence" value="ECO:0007669"/>
    <property type="project" value="InterPro"/>
</dbReference>
<evidence type="ECO:0000256" key="10">
    <source>
        <dbReference type="PIRSR" id="PIRSR037215-1"/>
    </source>
</evidence>
<dbReference type="InterPro" id="IPR001261">
    <property type="entry name" value="ArgE/DapE_CS"/>
</dbReference>
<dbReference type="Gene3D" id="3.40.630.10">
    <property type="entry name" value="Zn peptidases"/>
    <property type="match status" value="1"/>
</dbReference>
<dbReference type="GO" id="GO:0045148">
    <property type="term" value="F:tripeptide aminopeptidase activity"/>
    <property type="evidence" value="ECO:0007669"/>
    <property type="project" value="UniProtKB-UniRule"/>
</dbReference>
<dbReference type="GO" id="GO:0008237">
    <property type="term" value="F:metallopeptidase activity"/>
    <property type="evidence" value="ECO:0007669"/>
    <property type="project" value="UniProtKB-KW"/>
</dbReference>
<dbReference type="PANTHER" id="PTHR42994">
    <property type="entry name" value="PEPTIDASE T"/>
    <property type="match status" value="1"/>
</dbReference>
<comment type="similarity">
    <text evidence="2">Belongs to the peptidase M20B family.</text>
</comment>
<evidence type="ECO:0000256" key="8">
    <source>
        <dbReference type="ARBA" id="ARBA00023049"/>
    </source>
</evidence>
<evidence type="ECO:0000256" key="2">
    <source>
        <dbReference type="ARBA" id="ARBA00009692"/>
    </source>
</evidence>
<protein>
    <recommendedName>
        <fullName evidence="9">Peptidase T</fullName>
        <ecNumber evidence="9">3.4.11.4</ecNumber>
    </recommendedName>
</protein>
<evidence type="ECO:0000259" key="12">
    <source>
        <dbReference type="Pfam" id="PF07687"/>
    </source>
</evidence>
<dbReference type="NCBIfam" id="TIGR01882">
    <property type="entry name" value="peptidase-T"/>
    <property type="match status" value="1"/>
</dbReference>
<dbReference type="GO" id="GO:0008270">
    <property type="term" value="F:zinc ion binding"/>
    <property type="evidence" value="ECO:0007669"/>
    <property type="project" value="InterPro"/>
</dbReference>
<dbReference type="InterPro" id="IPR010161">
    <property type="entry name" value="Peptidase_M20B"/>
</dbReference>
<dbReference type="NCBIfam" id="NF003976">
    <property type="entry name" value="PRK05469.1"/>
    <property type="match status" value="1"/>
</dbReference>
<evidence type="ECO:0000256" key="6">
    <source>
        <dbReference type="ARBA" id="ARBA00022801"/>
    </source>
</evidence>
<dbReference type="OrthoDB" id="9804934at2"/>
<feature type="binding site" evidence="11">
    <location>
        <position position="385"/>
    </location>
    <ligand>
        <name>Zn(2+)</name>
        <dbReference type="ChEBI" id="CHEBI:29105"/>
        <label>2</label>
    </ligand>
</feature>
<dbReference type="InterPro" id="IPR011650">
    <property type="entry name" value="Peptidase_M20_dimer"/>
</dbReference>
<feature type="binding site" evidence="11">
    <location>
        <position position="147"/>
    </location>
    <ligand>
        <name>Zn(2+)</name>
        <dbReference type="ChEBI" id="CHEBI:29105"/>
        <label>1</label>
    </ligand>
</feature>
<reference evidence="13 14" key="1">
    <citation type="journal article" date="2015" name="Genome Announc.">
        <title>Expanding the biotechnology potential of lactobacilli through comparative genomics of 213 strains and associated genera.</title>
        <authorList>
            <person name="Sun Z."/>
            <person name="Harris H.M."/>
            <person name="McCann A."/>
            <person name="Guo C."/>
            <person name="Argimon S."/>
            <person name="Zhang W."/>
            <person name="Yang X."/>
            <person name="Jeffery I.B."/>
            <person name="Cooney J.C."/>
            <person name="Kagawa T.F."/>
            <person name="Liu W."/>
            <person name="Song Y."/>
            <person name="Salvetti E."/>
            <person name="Wrobel A."/>
            <person name="Rasinkangas P."/>
            <person name="Parkhill J."/>
            <person name="Rea M.C."/>
            <person name="O'Sullivan O."/>
            <person name="Ritari J."/>
            <person name="Douillard F.P."/>
            <person name="Paul Ross R."/>
            <person name="Yang R."/>
            <person name="Briner A.E."/>
            <person name="Felis G.E."/>
            <person name="de Vos W.M."/>
            <person name="Barrangou R."/>
            <person name="Klaenhammer T.R."/>
            <person name="Caufield P.W."/>
            <person name="Cui Y."/>
            <person name="Zhang H."/>
            <person name="O'Toole P.W."/>
        </authorList>
    </citation>
    <scope>NUCLEOTIDE SEQUENCE [LARGE SCALE GENOMIC DNA]</scope>
    <source>
        <strain evidence="13 14">DSM 23829</strain>
    </source>
</reference>
<keyword evidence="7 11" id="KW-0862">Zinc</keyword>
<proteinExistence type="inferred from homology"/>
<dbReference type="SUPFAM" id="SSF53187">
    <property type="entry name" value="Zn-dependent exopeptidases"/>
    <property type="match status" value="1"/>
</dbReference>
<accession>A0A0R2AL86</accession>
<sequence length="413" mass="46235">MTKETCYNFIEKTFIKYAKINTRSDENSNKIPSTVGQTHLAKIIYNDLKEMGCGNVVYDEIDGYVVATLPNNSNKDVAPIGFVAHLDTADFPADNIKPLVHRNYDGKDILLNKAKNIRLTNVEFPHLKNYIGQTLITSDGTTLLGVDDKAGIAAAVTTIKYFIDNPSKKHGEVSFAFGPDEEIGLGAKRFNVSKFPVSFAYTLDNGLPGQIEPETFNAAQSKVTIKGTAVHPGNAYKTMVNAITIANEIISKLPKNEVPENSKGRDGFFLVTSFQGSISEVNINIIVRDFDNENFIRKKELLKQIIKEISEVYPHRINLSLRNQYENIYSFIQKNPYIVDLVLKSYHDLNLTPNIHPFRGGTDGNFISKKGIPTPNLFNGGENFHGPYEFITTENMLLTYNTIKTIIINHFNN</sequence>
<gene>
    <name evidence="13" type="ORF">FD06_GL000807</name>
</gene>
<feature type="binding site" evidence="11">
    <location>
        <position position="182"/>
    </location>
    <ligand>
        <name>Zn(2+)</name>
        <dbReference type="ChEBI" id="CHEBI:29105"/>
        <label>2</label>
    </ligand>
</feature>
<dbReference type="PATRIC" id="fig|1423781.4.peg.836"/>
<dbReference type="PROSITE" id="PS00758">
    <property type="entry name" value="ARGE_DAPE_CPG2_1"/>
    <property type="match status" value="1"/>
</dbReference>
<evidence type="ECO:0000256" key="9">
    <source>
        <dbReference type="NCBIfam" id="TIGR01882"/>
    </source>
</evidence>
<dbReference type="Gene3D" id="3.30.70.360">
    <property type="match status" value="1"/>
</dbReference>
<evidence type="ECO:0000256" key="7">
    <source>
        <dbReference type="ARBA" id="ARBA00022833"/>
    </source>
</evidence>
<dbReference type="Proteomes" id="UP000052012">
    <property type="component" value="Unassembled WGS sequence"/>
</dbReference>
<dbReference type="SUPFAM" id="SSF55031">
    <property type="entry name" value="Bacterial exopeptidase dimerisation domain"/>
    <property type="match status" value="1"/>
</dbReference>
<dbReference type="Pfam" id="PF01546">
    <property type="entry name" value="Peptidase_M20"/>
    <property type="match status" value="1"/>
</dbReference>
<feature type="binding site" evidence="11">
    <location>
        <position position="147"/>
    </location>
    <ligand>
        <name>Zn(2+)</name>
        <dbReference type="ChEBI" id="CHEBI:29105"/>
        <label>2</label>
    </ligand>
</feature>